<reference evidence="3" key="1">
    <citation type="journal article" date="2017" name="Cell">
        <title>Insights into land plant evolution garnered from the Marchantia polymorpha genome.</title>
        <authorList>
            <person name="Bowman J.L."/>
            <person name="Kohchi T."/>
            <person name="Yamato K.T."/>
            <person name="Jenkins J."/>
            <person name="Shu S."/>
            <person name="Ishizaki K."/>
            <person name="Yamaoka S."/>
            <person name="Nishihama R."/>
            <person name="Nakamura Y."/>
            <person name="Berger F."/>
            <person name="Adam C."/>
            <person name="Aki S.S."/>
            <person name="Althoff F."/>
            <person name="Araki T."/>
            <person name="Arteaga-Vazquez M.A."/>
            <person name="Balasubrmanian S."/>
            <person name="Barry K."/>
            <person name="Bauer D."/>
            <person name="Boehm C.R."/>
            <person name="Briginshaw L."/>
            <person name="Caballero-Perez J."/>
            <person name="Catarino B."/>
            <person name="Chen F."/>
            <person name="Chiyoda S."/>
            <person name="Chovatia M."/>
            <person name="Davies K.M."/>
            <person name="Delmans M."/>
            <person name="Demura T."/>
            <person name="Dierschke T."/>
            <person name="Dolan L."/>
            <person name="Dorantes-Acosta A.E."/>
            <person name="Eklund D.M."/>
            <person name="Florent S.N."/>
            <person name="Flores-Sandoval E."/>
            <person name="Fujiyama A."/>
            <person name="Fukuzawa H."/>
            <person name="Galik B."/>
            <person name="Grimanelli D."/>
            <person name="Grimwood J."/>
            <person name="Grossniklaus U."/>
            <person name="Hamada T."/>
            <person name="Haseloff J."/>
            <person name="Hetherington A.J."/>
            <person name="Higo A."/>
            <person name="Hirakawa Y."/>
            <person name="Hundley H.N."/>
            <person name="Ikeda Y."/>
            <person name="Inoue K."/>
            <person name="Inoue S.I."/>
            <person name="Ishida S."/>
            <person name="Jia Q."/>
            <person name="Kakita M."/>
            <person name="Kanazawa T."/>
            <person name="Kawai Y."/>
            <person name="Kawashima T."/>
            <person name="Kennedy M."/>
            <person name="Kinose K."/>
            <person name="Kinoshita T."/>
            <person name="Kohara Y."/>
            <person name="Koide E."/>
            <person name="Komatsu K."/>
            <person name="Kopischke S."/>
            <person name="Kubo M."/>
            <person name="Kyozuka J."/>
            <person name="Lagercrantz U."/>
            <person name="Lin S.S."/>
            <person name="Lindquist E."/>
            <person name="Lipzen A.M."/>
            <person name="Lu C.W."/>
            <person name="De Luna E."/>
            <person name="Martienssen R.A."/>
            <person name="Minamino N."/>
            <person name="Mizutani M."/>
            <person name="Mizutani M."/>
            <person name="Mochizuki N."/>
            <person name="Monte I."/>
            <person name="Mosher R."/>
            <person name="Nagasaki H."/>
            <person name="Nakagami H."/>
            <person name="Naramoto S."/>
            <person name="Nishitani K."/>
            <person name="Ohtani M."/>
            <person name="Okamoto T."/>
            <person name="Okumura M."/>
            <person name="Phillips J."/>
            <person name="Pollak B."/>
            <person name="Reinders A."/>
            <person name="Rovekamp M."/>
            <person name="Sano R."/>
            <person name="Sawa S."/>
            <person name="Schmid M.W."/>
            <person name="Shirakawa M."/>
            <person name="Solano R."/>
            <person name="Spunde A."/>
            <person name="Suetsugu N."/>
            <person name="Sugano S."/>
            <person name="Sugiyama A."/>
            <person name="Sun R."/>
            <person name="Suzuki Y."/>
            <person name="Takenaka M."/>
            <person name="Takezawa D."/>
            <person name="Tomogane H."/>
            <person name="Tsuzuki M."/>
            <person name="Ueda T."/>
            <person name="Umeda M."/>
            <person name="Ward J.M."/>
            <person name="Watanabe Y."/>
            <person name="Yazaki K."/>
            <person name="Yokoyama R."/>
            <person name="Yoshitake Y."/>
            <person name="Yotsui I."/>
            <person name="Zachgo S."/>
            <person name="Schmutz J."/>
        </authorList>
    </citation>
    <scope>NUCLEOTIDE SEQUENCE [LARGE SCALE GENOMIC DNA]</scope>
    <source>
        <strain evidence="3">Tak-1</strain>
    </source>
</reference>
<protein>
    <recommendedName>
        <fullName evidence="4">Secreted protein</fullName>
    </recommendedName>
</protein>
<feature type="chain" id="PRO_5015346649" description="Secreted protein" evidence="1">
    <location>
        <begin position="20"/>
        <end position="89"/>
    </location>
</feature>
<dbReference type="AlphaFoldDB" id="A0A2R6X0G7"/>
<evidence type="ECO:0000313" key="2">
    <source>
        <dbReference type="EMBL" id="PTQ39603.1"/>
    </source>
</evidence>
<feature type="signal peptide" evidence="1">
    <location>
        <begin position="1"/>
        <end position="19"/>
    </location>
</feature>
<keyword evidence="1" id="KW-0732">Signal</keyword>
<organism evidence="2 3">
    <name type="scientific">Marchantia polymorpha</name>
    <name type="common">Common liverwort</name>
    <name type="synonym">Marchantia aquatica</name>
    <dbReference type="NCBI Taxonomy" id="3197"/>
    <lineage>
        <taxon>Eukaryota</taxon>
        <taxon>Viridiplantae</taxon>
        <taxon>Streptophyta</taxon>
        <taxon>Embryophyta</taxon>
        <taxon>Marchantiophyta</taxon>
        <taxon>Marchantiopsida</taxon>
        <taxon>Marchantiidae</taxon>
        <taxon>Marchantiales</taxon>
        <taxon>Marchantiaceae</taxon>
        <taxon>Marchantia</taxon>
    </lineage>
</organism>
<name>A0A2R6X0G7_MARPO</name>
<dbReference type="EMBL" id="KZ772716">
    <property type="protein sequence ID" value="PTQ39603.1"/>
    <property type="molecule type" value="Genomic_DNA"/>
</dbReference>
<accession>A0A2R6X0G7</accession>
<evidence type="ECO:0008006" key="4">
    <source>
        <dbReference type="Google" id="ProtNLM"/>
    </source>
</evidence>
<sequence length="89" mass="10457">MQLVPRFRIFSILLKLCTSVSMLFDSCLEGTRFFRLRVLFNFHWLQCFQLCLSSRRFRDAARTTIPHNFADLCLCWVFSDGISIQGLTT</sequence>
<gene>
    <name evidence="2" type="ORF">MARPO_0044s0061</name>
</gene>
<evidence type="ECO:0000256" key="1">
    <source>
        <dbReference type="SAM" id="SignalP"/>
    </source>
</evidence>
<dbReference type="Gramene" id="Mp4g04120.1">
    <property type="protein sequence ID" value="Mp4g04120.1.cds1"/>
    <property type="gene ID" value="Mp4g04120"/>
</dbReference>
<proteinExistence type="predicted"/>
<evidence type="ECO:0000313" key="3">
    <source>
        <dbReference type="Proteomes" id="UP000244005"/>
    </source>
</evidence>
<keyword evidence="3" id="KW-1185">Reference proteome</keyword>
<dbReference type="Proteomes" id="UP000244005">
    <property type="component" value="Unassembled WGS sequence"/>
</dbReference>